<dbReference type="InterPro" id="IPR017853">
    <property type="entry name" value="GH"/>
</dbReference>
<dbReference type="Gene3D" id="2.60.40.10">
    <property type="entry name" value="Immunoglobulins"/>
    <property type="match status" value="1"/>
</dbReference>
<protein>
    <submittedName>
        <fullName evidence="6">Glycoside hydrolase family 3 C-terminal domain-containing protein</fullName>
    </submittedName>
</protein>
<evidence type="ECO:0000256" key="1">
    <source>
        <dbReference type="ARBA" id="ARBA00005336"/>
    </source>
</evidence>
<accession>A0A895XHG8</accession>
<dbReference type="InterPro" id="IPR001764">
    <property type="entry name" value="Glyco_hydro_3_N"/>
</dbReference>
<dbReference type="Pfam" id="PF14310">
    <property type="entry name" value="Fn3-like"/>
    <property type="match status" value="1"/>
</dbReference>
<dbReference type="PANTHER" id="PTHR42715">
    <property type="entry name" value="BETA-GLUCOSIDASE"/>
    <property type="match status" value="1"/>
</dbReference>
<dbReference type="Proteomes" id="UP000662939">
    <property type="component" value="Chromosome"/>
</dbReference>
<dbReference type="SUPFAM" id="SSF52279">
    <property type="entry name" value="Beta-D-glucan exohydrolase, C-terminal domain"/>
    <property type="match status" value="1"/>
</dbReference>
<evidence type="ECO:0000256" key="3">
    <source>
        <dbReference type="ARBA" id="ARBA00023277"/>
    </source>
</evidence>
<dbReference type="Gene3D" id="3.20.20.300">
    <property type="entry name" value="Glycoside hydrolase, family 3, N-terminal domain"/>
    <property type="match status" value="1"/>
</dbReference>
<dbReference type="RefSeq" id="WP_213170374.1">
    <property type="nucleotide sequence ID" value="NZ_CP070496.1"/>
</dbReference>
<dbReference type="InterPro" id="IPR002772">
    <property type="entry name" value="Glyco_hydro_3_C"/>
</dbReference>
<feature type="domain" description="Fibronectin type III-like" evidence="5">
    <location>
        <begin position="744"/>
        <end position="816"/>
    </location>
</feature>
<dbReference type="Pfam" id="PF00933">
    <property type="entry name" value="Glyco_hydro_3"/>
    <property type="match status" value="1"/>
</dbReference>
<keyword evidence="3" id="KW-0119">Carbohydrate metabolism</keyword>
<dbReference type="InterPro" id="IPR026891">
    <property type="entry name" value="Fn3-like"/>
</dbReference>
<dbReference type="PROSITE" id="PS00775">
    <property type="entry name" value="GLYCOSYL_HYDROL_F3"/>
    <property type="match status" value="1"/>
</dbReference>
<evidence type="ECO:0000313" key="7">
    <source>
        <dbReference type="Proteomes" id="UP000662939"/>
    </source>
</evidence>
<gene>
    <name evidence="6" type="ORF">JQS30_11295</name>
</gene>
<dbReference type="InterPro" id="IPR050288">
    <property type="entry name" value="Cellulose_deg_GH3"/>
</dbReference>
<keyword evidence="7" id="KW-1185">Reference proteome</keyword>
<dbReference type="GO" id="GO:0005975">
    <property type="term" value="P:carbohydrate metabolic process"/>
    <property type="evidence" value="ECO:0007669"/>
    <property type="project" value="InterPro"/>
</dbReference>
<dbReference type="EMBL" id="CP070496">
    <property type="protein sequence ID" value="QSB04377.1"/>
    <property type="molecule type" value="Genomic_DNA"/>
</dbReference>
<dbReference type="KEGG" id="nav:JQS30_11295"/>
<dbReference type="SUPFAM" id="SSF51445">
    <property type="entry name" value="(Trans)glycosidases"/>
    <property type="match status" value="1"/>
</dbReference>
<name>A0A895XHG8_9ACTN</name>
<dbReference type="PANTHER" id="PTHR42715:SF10">
    <property type="entry name" value="BETA-GLUCOSIDASE"/>
    <property type="match status" value="1"/>
</dbReference>
<reference evidence="6" key="1">
    <citation type="submission" date="2021-02" db="EMBL/GenBank/DDBJ databases">
        <title>Natronoglycomyces albus gen. nov., sp. nov, a haloalkaliphilic actinobacterium from a soda solonchak soil.</title>
        <authorList>
            <person name="Sorokin D.Y."/>
            <person name="Khijniak T.V."/>
            <person name="Zakharycheva A.P."/>
            <person name="Boueva O.V."/>
            <person name="Ariskina E.V."/>
            <person name="Hahnke R.L."/>
            <person name="Bunk B."/>
            <person name="Sproer C."/>
            <person name="Schumann P."/>
            <person name="Evtushenko L.I."/>
            <person name="Kublanov I.V."/>
        </authorList>
    </citation>
    <scope>NUCLEOTIDE SEQUENCE</scope>
    <source>
        <strain evidence="6">DSM 106290</strain>
    </source>
</reference>
<dbReference type="AlphaFoldDB" id="A0A895XHG8"/>
<dbReference type="Gene3D" id="2.60.120.260">
    <property type="entry name" value="Galactose-binding domain-like"/>
    <property type="match status" value="1"/>
</dbReference>
<evidence type="ECO:0000259" key="5">
    <source>
        <dbReference type="SMART" id="SM01217"/>
    </source>
</evidence>
<keyword evidence="2 4" id="KW-0378">Hydrolase</keyword>
<comment type="similarity">
    <text evidence="1 4">Belongs to the glycosyl hydrolase 3 family.</text>
</comment>
<keyword evidence="4" id="KW-0326">Glycosidase</keyword>
<dbReference type="Gene3D" id="3.40.50.1700">
    <property type="entry name" value="Glycoside hydrolase family 3 C-terminal domain"/>
    <property type="match status" value="1"/>
</dbReference>
<dbReference type="SMART" id="SM01217">
    <property type="entry name" value="Fn3_like"/>
    <property type="match status" value="1"/>
</dbReference>
<sequence length="827" mass="88512">MSRTWSTPPDRPHYDDVIETALGKLDLDRKCALLGGADMWRLPAMPDIGLKAITMSDGPIGVRGRHWSATSPSIALPSSTAMAATFSPDLIAELGHLLAQEAHRKGVHVLLAPTVNLHRSPLGGRHFENFSEDPYLTGTIGAAFVAGVQQGGIATTMKHFVANDSETDRLTVNNVISERALRELYVQPFAMIIDQARPWGAMAAYNSINGTTATENGPLQNDLLRDELGFDGFIVSDWGAARNTSRALQGGLDIAMPGPRTVFGPQLAQAVRDGDVNEKDVDRAVSRVLLLAARTGALAGADPAVAPSQRPRVHNPIPLAREAARRSMVLAQNRPALGEREAVLPLYPYGLGTLAVSGLAARDARILGGGSATVFPENVISPLQGLRNALGSDRVTFDIGADPNEQILPASNGFQLRAQVIHKDGTTTEAEPLVDGAVHWMGETATGIDLATVDRAMIIGTYTANETGPHTFGTRGAGWYRLTVDHTVLFEGVHIPASADPLEMFTGQPAEHGAIELQAGEQVSVSLEHRPIEAASEYLPSIIFALMHRPPEHDAEALIAAAASSAAKAGAALVVVATTEQVESEGYDRTSLALPGRQDDLVRAVAKANPRTIVVVNTGSPVEMPWRNEVAAVLLSWFPGQEAGNALADVLLGAEEPGGRLPTTWPATLADAPVRNTTPVDGDLLYDEDVFVGYRAWKKPGKPEPAYWFGHGLGYTTWEYDSISYQHGRAIVRVTNTGNRSGREIVQVYVSPTARTRESVPGGIERLRLAGFASVVAQPKETVEVAIDIPARAWQIFDHGWRTVEGTWMVTAGRSAGDLRIGVDAFI</sequence>
<dbReference type="InterPro" id="IPR013783">
    <property type="entry name" value="Ig-like_fold"/>
</dbReference>
<evidence type="ECO:0000313" key="6">
    <source>
        <dbReference type="EMBL" id="QSB04377.1"/>
    </source>
</evidence>
<evidence type="ECO:0000256" key="4">
    <source>
        <dbReference type="RuleBase" id="RU361161"/>
    </source>
</evidence>
<dbReference type="PRINTS" id="PR00133">
    <property type="entry name" value="GLHYDRLASE3"/>
</dbReference>
<dbReference type="Pfam" id="PF01915">
    <property type="entry name" value="Glyco_hydro_3_C"/>
    <property type="match status" value="1"/>
</dbReference>
<dbReference type="InterPro" id="IPR036962">
    <property type="entry name" value="Glyco_hydro_3_N_sf"/>
</dbReference>
<proteinExistence type="inferred from homology"/>
<dbReference type="SUPFAM" id="SSF56988">
    <property type="entry name" value="Anthrax protective antigen"/>
    <property type="match status" value="1"/>
</dbReference>
<dbReference type="InterPro" id="IPR019800">
    <property type="entry name" value="Glyco_hydro_3_AS"/>
</dbReference>
<dbReference type="GO" id="GO:0004553">
    <property type="term" value="F:hydrolase activity, hydrolyzing O-glycosyl compounds"/>
    <property type="evidence" value="ECO:0007669"/>
    <property type="project" value="InterPro"/>
</dbReference>
<dbReference type="InterPro" id="IPR036881">
    <property type="entry name" value="Glyco_hydro_3_C_sf"/>
</dbReference>
<evidence type="ECO:0000256" key="2">
    <source>
        <dbReference type="ARBA" id="ARBA00022801"/>
    </source>
</evidence>
<organism evidence="6 7">
    <name type="scientific">Natronoglycomyces albus</name>
    <dbReference type="NCBI Taxonomy" id="2811108"/>
    <lineage>
        <taxon>Bacteria</taxon>
        <taxon>Bacillati</taxon>
        <taxon>Actinomycetota</taxon>
        <taxon>Actinomycetes</taxon>
        <taxon>Glycomycetales</taxon>
        <taxon>Glycomycetaceae</taxon>
        <taxon>Natronoglycomyces</taxon>
    </lineage>
</organism>